<keyword evidence="1" id="KW-0472">Membrane</keyword>
<dbReference type="OrthoDB" id="5003028at2"/>
<proteinExistence type="predicted"/>
<dbReference type="AlphaFoldDB" id="E8N8W4"/>
<dbReference type="STRING" id="979556.MTES_0209"/>
<accession>E8N8W4</accession>
<keyword evidence="1" id="KW-0812">Transmembrane</keyword>
<reference evidence="2 3" key="1">
    <citation type="journal article" date="2011" name="J. Bacteriol.">
        <title>Genome sequence of Microbacterium testaceum StLB037, an N-acylhomoserine lactone-degrading bacterium isolated from potato leaves.</title>
        <authorList>
            <person name="Morohoshi T."/>
            <person name="Wang W.-Z."/>
            <person name="Someya N."/>
            <person name="Ikeda T."/>
        </authorList>
    </citation>
    <scope>NUCLEOTIDE SEQUENCE [LARGE SCALE GENOMIC DNA]</scope>
    <source>
        <strain evidence="2 3">StLB037</strain>
    </source>
</reference>
<feature type="transmembrane region" description="Helical" evidence="1">
    <location>
        <begin position="191"/>
        <end position="212"/>
    </location>
</feature>
<keyword evidence="1" id="KW-1133">Transmembrane helix</keyword>
<feature type="transmembrane region" description="Helical" evidence="1">
    <location>
        <begin position="12"/>
        <end position="32"/>
    </location>
</feature>
<dbReference type="Proteomes" id="UP000008975">
    <property type="component" value="Chromosome"/>
</dbReference>
<feature type="transmembrane region" description="Helical" evidence="1">
    <location>
        <begin position="101"/>
        <end position="122"/>
    </location>
</feature>
<gene>
    <name evidence="2" type="ordered locus">MTES_0209</name>
</gene>
<dbReference type="EMBL" id="AP012052">
    <property type="protein sequence ID" value="BAJ73173.1"/>
    <property type="molecule type" value="Genomic_DNA"/>
</dbReference>
<dbReference type="HOGENOM" id="CLU_801251_0_0_11"/>
<evidence type="ECO:0000313" key="2">
    <source>
        <dbReference type="EMBL" id="BAJ73173.1"/>
    </source>
</evidence>
<evidence type="ECO:0000313" key="3">
    <source>
        <dbReference type="Proteomes" id="UP000008975"/>
    </source>
</evidence>
<evidence type="ECO:0000256" key="1">
    <source>
        <dbReference type="SAM" id="Phobius"/>
    </source>
</evidence>
<feature type="transmembrane region" description="Helical" evidence="1">
    <location>
        <begin position="38"/>
        <end position="62"/>
    </location>
</feature>
<dbReference type="KEGG" id="mts:MTES_0209"/>
<dbReference type="RefSeq" id="WP_013583300.1">
    <property type="nucleotide sequence ID" value="NC_015125.1"/>
</dbReference>
<name>E8N8W4_MICTS</name>
<sequence>MTRTPAGPLARRVLWHPLPWAIVSFAGALLLFGVAQEFWGFLLSLVAGWAFAQTVLHGLALLRPRGVSVAAHVTLAAVAGLALFAVAQPGEWPVPPTVRSALSFAALTFSGWIWLSLIGRVTGAVQAGSERRAAELVEPAWERSGSEWTLRLPVVPLRRSSYLAIGAVLGVLAAGAMGTFVVVFTDLAQRLGPMAMLLVLGWTVGFPVYLVVRALARARTTAVDLCLSAERVRVRTIGGDTLMDAGTDGIRTLFVSSRNPPTRVVVRPVEGPGLVLLVGMARRPKGAAATVPELPRRLQHALEAAGLRAVAGRRARAGERAFERA</sequence>
<organism evidence="2 3">
    <name type="scientific">Microbacterium testaceum (strain StLB037)</name>
    <dbReference type="NCBI Taxonomy" id="979556"/>
    <lineage>
        <taxon>Bacteria</taxon>
        <taxon>Bacillati</taxon>
        <taxon>Actinomycetota</taxon>
        <taxon>Actinomycetes</taxon>
        <taxon>Micrococcales</taxon>
        <taxon>Microbacteriaceae</taxon>
        <taxon>Microbacterium</taxon>
    </lineage>
</organism>
<reference key="2">
    <citation type="submission" date="2011-02" db="EMBL/GenBank/DDBJ databases">
        <title>Genome sequence of Microbacterium testaceum StLB037.</title>
        <authorList>
            <person name="Morohoshi T."/>
            <person name="Wang W.Z."/>
            <person name="Someya N."/>
            <person name="Ikeda T."/>
        </authorList>
    </citation>
    <scope>NUCLEOTIDE SEQUENCE</scope>
    <source>
        <strain>StLB037</strain>
    </source>
</reference>
<protein>
    <submittedName>
        <fullName evidence="2">Predicted membrane protein</fullName>
    </submittedName>
</protein>
<feature type="transmembrane region" description="Helical" evidence="1">
    <location>
        <begin position="161"/>
        <end position="185"/>
    </location>
</feature>
<feature type="transmembrane region" description="Helical" evidence="1">
    <location>
        <begin position="69"/>
        <end position="89"/>
    </location>
</feature>